<feature type="transmembrane region" description="Helical" evidence="7">
    <location>
        <begin position="265"/>
        <end position="286"/>
    </location>
</feature>
<feature type="transmembrane region" description="Helical" evidence="7">
    <location>
        <begin position="835"/>
        <end position="857"/>
    </location>
</feature>
<evidence type="ECO:0000256" key="4">
    <source>
        <dbReference type="ARBA" id="ARBA00022692"/>
    </source>
</evidence>
<evidence type="ECO:0000313" key="9">
    <source>
        <dbReference type="EMBL" id="SPM37067.1"/>
    </source>
</evidence>
<evidence type="ECO:0000256" key="3">
    <source>
        <dbReference type="ARBA" id="ARBA00022475"/>
    </source>
</evidence>
<feature type="transmembrane region" description="Helical" evidence="7">
    <location>
        <begin position="339"/>
        <end position="364"/>
    </location>
</feature>
<dbReference type="SUPFAM" id="SSF82866">
    <property type="entry name" value="Multidrug efflux transporter AcrB transmembrane domain"/>
    <property type="match status" value="2"/>
</dbReference>
<dbReference type="STRING" id="1841860.GCA_900157375_04913"/>
<dbReference type="GO" id="GO:0005886">
    <property type="term" value="C:plasma membrane"/>
    <property type="evidence" value="ECO:0007669"/>
    <property type="project" value="UniProtKB-SubCell"/>
</dbReference>
<accession>A0A2U3P003</accession>
<feature type="domain" description="Membrane transport protein MMPL" evidence="8">
    <location>
        <begin position="59"/>
        <end position="396"/>
    </location>
</feature>
<dbReference type="InterPro" id="IPR004869">
    <property type="entry name" value="MMPL_dom"/>
</dbReference>
<evidence type="ECO:0000256" key="1">
    <source>
        <dbReference type="ARBA" id="ARBA00004651"/>
    </source>
</evidence>
<dbReference type="EMBL" id="FUFA01000005">
    <property type="protein sequence ID" value="SPM37067.1"/>
    <property type="molecule type" value="Genomic_DNA"/>
</dbReference>
<comment type="similarity">
    <text evidence="2">Belongs to the resistance-nodulation-cell division (RND) (TC 2.A.6) family. MmpL subfamily.</text>
</comment>
<feature type="transmembrane region" description="Helical" evidence="7">
    <location>
        <begin position="313"/>
        <end position="333"/>
    </location>
</feature>
<dbReference type="PANTHER" id="PTHR33406">
    <property type="entry name" value="MEMBRANE PROTEIN MJ1562-RELATED"/>
    <property type="match status" value="1"/>
</dbReference>
<feature type="transmembrane region" description="Helical" evidence="7">
    <location>
        <begin position="780"/>
        <end position="799"/>
    </location>
</feature>
<feature type="transmembrane region" description="Helical" evidence="7">
    <location>
        <begin position="26"/>
        <end position="45"/>
    </location>
</feature>
<dbReference type="Gene3D" id="1.20.1640.10">
    <property type="entry name" value="Multidrug efflux transporter AcrB transmembrane domain"/>
    <property type="match status" value="2"/>
</dbReference>
<organism evidence="9 10">
    <name type="scientific">Mycobacterium rhizamassiliense</name>
    <dbReference type="NCBI Taxonomy" id="1841860"/>
    <lineage>
        <taxon>Bacteria</taxon>
        <taxon>Bacillati</taxon>
        <taxon>Actinomycetota</taxon>
        <taxon>Actinomycetes</taxon>
        <taxon>Mycobacteriales</taxon>
        <taxon>Mycobacteriaceae</taxon>
        <taxon>Mycobacterium</taxon>
    </lineage>
</organism>
<evidence type="ECO:0000256" key="5">
    <source>
        <dbReference type="ARBA" id="ARBA00022989"/>
    </source>
</evidence>
<comment type="subcellular location">
    <subcellularLocation>
        <location evidence="1">Cell membrane</location>
        <topology evidence="1">Multi-pass membrane protein</topology>
    </subcellularLocation>
</comment>
<dbReference type="NCBIfam" id="TIGR00833">
    <property type="entry name" value="actII"/>
    <property type="match status" value="1"/>
</dbReference>
<feature type="domain" description="Membrane transport protein MMPL" evidence="8">
    <location>
        <begin position="617"/>
        <end position="953"/>
    </location>
</feature>
<feature type="transmembrane region" description="Helical" evidence="7">
    <location>
        <begin position="922"/>
        <end position="942"/>
    </location>
</feature>
<dbReference type="InterPro" id="IPR050545">
    <property type="entry name" value="Mycobact_MmpL"/>
</dbReference>
<dbReference type="OrthoDB" id="4758927at2"/>
<dbReference type="FunFam" id="1.20.1640.10:FF:000018">
    <property type="entry name" value="Transmembrane transport protein MmpL10"/>
    <property type="match status" value="1"/>
</dbReference>
<evidence type="ECO:0000256" key="6">
    <source>
        <dbReference type="ARBA" id="ARBA00023136"/>
    </source>
</evidence>
<feature type="transmembrane region" description="Helical" evidence="7">
    <location>
        <begin position="208"/>
        <end position="227"/>
    </location>
</feature>
<feature type="transmembrane region" description="Helical" evidence="7">
    <location>
        <begin position="884"/>
        <end position="902"/>
    </location>
</feature>
<evidence type="ECO:0000313" key="10">
    <source>
        <dbReference type="Proteomes" id="UP000240988"/>
    </source>
</evidence>
<keyword evidence="10" id="KW-1185">Reference proteome</keyword>
<keyword evidence="4 7" id="KW-0812">Transmembrane</keyword>
<keyword evidence="5 7" id="KW-1133">Transmembrane helix</keyword>
<dbReference type="RefSeq" id="WP_077089663.1">
    <property type="nucleotide sequence ID" value="NZ_LT721901.1"/>
</dbReference>
<protein>
    <submittedName>
        <fullName evidence="9">Membrane protein</fullName>
    </submittedName>
</protein>
<dbReference type="InterPro" id="IPR004707">
    <property type="entry name" value="MmpL_fam"/>
</dbReference>
<keyword evidence="6 7" id="KW-0472">Membrane</keyword>
<keyword evidence="3" id="KW-1003">Cell membrane</keyword>
<feature type="transmembrane region" description="Helical" evidence="7">
    <location>
        <begin position="385"/>
        <end position="411"/>
    </location>
</feature>
<evidence type="ECO:0000256" key="7">
    <source>
        <dbReference type="SAM" id="Phobius"/>
    </source>
</evidence>
<evidence type="ECO:0000259" key="8">
    <source>
        <dbReference type="Pfam" id="PF03176"/>
    </source>
</evidence>
<reference evidence="9 10" key="1">
    <citation type="submission" date="2017-01" db="EMBL/GenBank/DDBJ databases">
        <authorList>
            <consortium name="Urmite Genomes"/>
        </authorList>
    </citation>
    <scope>NUCLEOTIDE SEQUENCE [LARGE SCALE GENOMIC DNA]</scope>
    <source>
        <strain evidence="9 10">AB57</strain>
    </source>
</reference>
<dbReference type="FunFam" id="1.20.1640.10:FF:000020">
    <property type="entry name" value="Transmembrane transport protein MmpL10"/>
    <property type="match status" value="1"/>
</dbReference>
<proteinExistence type="inferred from homology"/>
<sequence length="976" mass="106117">MSTTDLDNPPSAPPKRPFIPRNIHRFSVLIILGWLAITIALTVFVPPLEKVEAEHLVSLTPNDAPSIKALLRLGDDFKSTNPGTAGSTGPTGAAAMIVLEGDKPLGDDARQYYSSMIRQLRADPKHVLHIQDYWGDPLTQAAAISADGKAASVELTLAGNPGQTLGNQSIKAVRDIIGKTHAPPGVKSYLTGPAAVIADMGNSGDRTIAIVTLVSIAVILITLLLVYRSIVTVVLLLLMVFIELQVARGTVAFMGDMGWVGLTTYAVNLLVSIGLAAGTDYGIFFVGRYQEARQAGEDKLSAFFTTYHGTAKVVLASGLTIAGAVLCLSFTRLPYFQPLGVPCAVGIGIAVAVALTLVPAMLALGGRFGLFEPKRRYRVSGWRRIGTAIVRWPAPILVATIAVTLIGLLALPGFKPSYNDQAYLPKNIAAVQGLDAAGRHFPKSRMMMPEILLVEADHDMRDPADFLILNKLAKGVLAVPGISRVQAITRPEGTPIEHSTIPYLLSLQQGFQQQTFKFQEARMNDLLTQANDMAKMVSIMKHMYELMSELNRITHEMTGITHQVEEKTNELRDHIADFEDFFRPLRSYFYWEKHCYDIPICFAIRSVFDTIDGIDQISEKLHLLVGDLDMVDILMPQLIAQFPPQIAILESMRTMLLTMHSTMSGIFGQMDSQTDNSSAMGQAFDASKNDDSFYLPPAVFKSPGFKEVMNVFISPNGKTVRMFISQRGDPATPEGISRVDEIKSAAEEALKGTPLEDSKIYLTGTAAITKDLVDGSKFDLLIAGVASLCLILIIMLIITRSFIASLVIVGTVLISLGASFGLSVLVWQYLLGTQIHWMVVAMSVIVLLAVGSDYNLLLVSRMKEEIHAGLNTGIIRAMGGTGRVVTNAGLVFAFTMASMIVSDLRVIGQVGTTIGMGLLFDTLIVRAFMTPSIAALLGRWFWWPQRVRPRPASSLLRSTGPRPVVRALLLGQGQQR</sequence>
<name>A0A2U3P003_9MYCO</name>
<feature type="transmembrane region" description="Helical" evidence="7">
    <location>
        <begin position="234"/>
        <end position="253"/>
    </location>
</feature>
<evidence type="ECO:0000256" key="2">
    <source>
        <dbReference type="ARBA" id="ARBA00010157"/>
    </source>
</evidence>
<dbReference type="PANTHER" id="PTHR33406:SF6">
    <property type="entry name" value="MEMBRANE PROTEIN YDGH-RELATED"/>
    <property type="match status" value="1"/>
</dbReference>
<dbReference type="Pfam" id="PF03176">
    <property type="entry name" value="MMPL"/>
    <property type="match status" value="2"/>
</dbReference>
<dbReference type="AlphaFoldDB" id="A0A2U3P003"/>
<feature type="transmembrane region" description="Helical" evidence="7">
    <location>
        <begin position="806"/>
        <end position="829"/>
    </location>
</feature>
<dbReference type="Proteomes" id="UP000240988">
    <property type="component" value="Unassembled WGS sequence"/>
</dbReference>
<gene>
    <name evidence="9" type="ORF">MRAB57_4910</name>
</gene>